<protein>
    <submittedName>
        <fullName evidence="2">Uncharacterized protein</fullName>
    </submittedName>
</protein>
<keyword evidence="3" id="KW-1185">Reference proteome</keyword>
<sequence>MVVLSLINLFYLEPYDIWDIETYPMSFKVAFILDFIVAMSLHWISNKNKAALDEKRAAERRKRATVEASLKAAKTQAENDTADKENWNAMQAEARLEPQAQVHEVERKAFFSSNQKKKESMKKKGKDANLKKRLFRNARPTPHLNKIVKQPSK</sequence>
<feature type="region of interest" description="Disordered" evidence="1">
    <location>
        <begin position="109"/>
        <end position="153"/>
    </location>
</feature>
<feature type="compositionally biased region" description="Basic residues" evidence="1">
    <location>
        <begin position="119"/>
        <end position="136"/>
    </location>
</feature>
<evidence type="ECO:0000313" key="3">
    <source>
        <dbReference type="Proteomes" id="UP001165160"/>
    </source>
</evidence>
<accession>A0A9W7ET80</accession>
<evidence type="ECO:0000313" key="2">
    <source>
        <dbReference type="EMBL" id="GMH89008.1"/>
    </source>
</evidence>
<comment type="caution">
    <text evidence="2">The sequence shown here is derived from an EMBL/GenBank/DDBJ whole genome shotgun (WGS) entry which is preliminary data.</text>
</comment>
<dbReference type="EMBL" id="BRXX01000089">
    <property type="protein sequence ID" value="GMH89008.1"/>
    <property type="molecule type" value="Genomic_DNA"/>
</dbReference>
<dbReference type="AlphaFoldDB" id="A0A9W7ET80"/>
<proteinExistence type="predicted"/>
<name>A0A9W7ET80_9STRA</name>
<reference evidence="3" key="1">
    <citation type="journal article" date="2023" name="Commun. Biol.">
        <title>Genome analysis of Parmales, the sister group of diatoms, reveals the evolutionary specialization of diatoms from phago-mixotrophs to photoautotrophs.</title>
        <authorList>
            <person name="Ban H."/>
            <person name="Sato S."/>
            <person name="Yoshikawa S."/>
            <person name="Yamada K."/>
            <person name="Nakamura Y."/>
            <person name="Ichinomiya M."/>
            <person name="Sato N."/>
            <person name="Blanc-Mathieu R."/>
            <person name="Endo H."/>
            <person name="Kuwata A."/>
            <person name="Ogata H."/>
        </authorList>
    </citation>
    <scope>NUCLEOTIDE SEQUENCE [LARGE SCALE GENOMIC DNA]</scope>
    <source>
        <strain evidence="3">NIES 3699</strain>
    </source>
</reference>
<dbReference type="Proteomes" id="UP001165160">
    <property type="component" value="Unassembled WGS sequence"/>
</dbReference>
<feature type="region of interest" description="Disordered" evidence="1">
    <location>
        <begin position="63"/>
        <end position="85"/>
    </location>
</feature>
<organism evidence="2 3">
    <name type="scientific">Triparma verrucosa</name>
    <dbReference type="NCBI Taxonomy" id="1606542"/>
    <lineage>
        <taxon>Eukaryota</taxon>
        <taxon>Sar</taxon>
        <taxon>Stramenopiles</taxon>
        <taxon>Ochrophyta</taxon>
        <taxon>Bolidophyceae</taxon>
        <taxon>Parmales</taxon>
        <taxon>Triparmaceae</taxon>
        <taxon>Triparma</taxon>
    </lineage>
</organism>
<evidence type="ECO:0000256" key="1">
    <source>
        <dbReference type="SAM" id="MobiDB-lite"/>
    </source>
</evidence>
<gene>
    <name evidence="2" type="ORF">TrVE_jg13175</name>
</gene>